<evidence type="ECO:0000256" key="1">
    <source>
        <dbReference type="SAM" id="MobiDB-lite"/>
    </source>
</evidence>
<comment type="caution">
    <text evidence="2">The sequence shown here is derived from an EMBL/GenBank/DDBJ whole genome shotgun (WGS) entry which is preliminary data.</text>
</comment>
<dbReference type="AlphaFoldDB" id="A0A543I423"/>
<organism evidence="2 3">
    <name type="scientific">Klugiella xanthotipulae</name>
    <dbReference type="NCBI Taxonomy" id="244735"/>
    <lineage>
        <taxon>Bacteria</taxon>
        <taxon>Bacillati</taxon>
        <taxon>Actinomycetota</taxon>
        <taxon>Actinomycetes</taxon>
        <taxon>Micrococcales</taxon>
        <taxon>Microbacteriaceae</taxon>
        <taxon>Klugiella</taxon>
    </lineage>
</organism>
<keyword evidence="3" id="KW-1185">Reference proteome</keyword>
<evidence type="ECO:0000313" key="3">
    <source>
        <dbReference type="Proteomes" id="UP000318331"/>
    </source>
</evidence>
<gene>
    <name evidence="2" type="ORF">FB466_0136</name>
</gene>
<dbReference type="PROSITE" id="PS51257">
    <property type="entry name" value="PROKAR_LIPOPROTEIN"/>
    <property type="match status" value="1"/>
</dbReference>
<dbReference type="EMBL" id="VFPN01000001">
    <property type="protein sequence ID" value="TQM65339.1"/>
    <property type="molecule type" value="Genomic_DNA"/>
</dbReference>
<evidence type="ECO:0000313" key="2">
    <source>
        <dbReference type="EMBL" id="TQM65339.1"/>
    </source>
</evidence>
<dbReference type="RefSeq" id="WP_141915044.1">
    <property type="nucleotide sequence ID" value="NZ_BAAAYS010000013.1"/>
</dbReference>
<dbReference type="OrthoDB" id="5019830at2"/>
<proteinExistence type="predicted"/>
<feature type="region of interest" description="Disordered" evidence="1">
    <location>
        <begin position="164"/>
        <end position="199"/>
    </location>
</feature>
<accession>A0A543I423</accession>
<name>A0A543I423_9MICO</name>
<sequence length="218" mass="23779">MFYRGGLVVIIAIILSGGTACTETRTAQINPYETEFTEAKAASVNDFQLRILDDGKITAEEYSETQQKYTDCLDDEGFTVVASMIDGAPQYDVTYAKNDQSRFESVEAECGKQSIALIEPLYMLARDNPQAKDMNDVRAECLVKKGIAPSGFTGNELKAILDSKENTTSVNSPADDSNKDDRNIEIPLDPQNNLGVIPGGGSLDTDEAWLCFTNPQAN</sequence>
<evidence type="ECO:0008006" key="4">
    <source>
        <dbReference type="Google" id="ProtNLM"/>
    </source>
</evidence>
<protein>
    <recommendedName>
        <fullName evidence="4">Lipoprotein</fullName>
    </recommendedName>
</protein>
<feature type="compositionally biased region" description="Polar residues" evidence="1">
    <location>
        <begin position="166"/>
        <end position="175"/>
    </location>
</feature>
<reference evidence="2 3" key="1">
    <citation type="submission" date="2019-06" db="EMBL/GenBank/DDBJ databases">
        <title>Sequencing the genomes of 1000 actinobacteria strains.</title>
        <authorList>
            <person name="Klenk H.-P."/>
        </authorList>
    </citation>
    <scope>NUCLEOTIDE SEQUENCE [LARGE SCALE GENOMIC DNA]</scope>
    <source>
        <strain evidence="2 3">DSM 18031</strain>
    </source>
</reference>
<dbReference type="Proteomes" id="UP000318331">
    <property type="component" value="Unassembled WGS sequence"/>
</dbReference>